<dbReference type="GO" id="GO:0006355">
    <property type="term" value="P:regulation of DNA-templated transcription"/>
    <property type="evidence" value="ECO:0007669"/>
    <property type="project" value="InterPro"/>
</dbReference>
<dbReference type="GO" id="GO:0006275">
    <property type="term" value="P:regulation of DNA replication"/>
    <property type="evidence" value="ECO:0007669"/>
    <property type="project" value="InterPro"/>
</dbReference>
<organism evidence="4 5">
    <name type="scientific">Paenibacillus albiflavus</name>
    <dbReference type="NCBI Taxonomy" id="2545760"/>
    <lineage>
        <taxon>Bacteria</taxon>
        <taxon>Bacillati</taxon>
        <taxon>Bacillota</taxon>
        <taxon>Bacilli</taxon>
        <taxon>Bacillales</taxon>
        <taxon>Paenibacillaceae</taxon>
        <taxon>Paenibacillus</taxon>
    </lineage>
</organism>
<dbReference type="Proteomes" id="UP000295418">
    <property type="component" value="Unassembled WGS sequence"/>
</dbReference>
<dbReference type="Pfam" id="PF08279">
    <property type="entry name" value="HTH_11"/>
    <property type="match status" value="1"/>
</dbReference>
<feature type="domain" description="Helix-turn-helix type 11" evidence="1">
    <location>
        <begin position="6"/>
        <end position="56"/>
    </location>
</feature>
<dbReference type="OrthoDB" id="9815009at2"/>
<evidence type="ECO:0000259" key="2">
    <source>
        <dbReference type="Pfam" id="PF13280"/>
    </source>
</evidence>
<dbReference type="AlphaFoldDB" id="A0A4R4EE88"/>
<dbReference type="InterPro" id="IPR013196">
    <property type="entry name" value="HTH_11"/>
</dbReference>
<dbReference type="InterPro" id="IPR036388">
    <property type="entry name" value="WH-like_DNA-bd_sf"/>
</dbReference>
<dbReference type="GO" id="GO:0016032">
    <property type="term" value="P:viral process"/>
    <property type="evidence" value="ECO:0007669"/>
    <property type="project" value="InterPro"/>
</dbReference>
<dbReference type="InterPro" id="IPR026881">
    <property type="entry name" value="WYL_dom"/>
</dbReference>
<feature type="domain" description="WCX" evidence="3">
    <location>
        <begin position="245"/>
        <end position="304"/>
    </location>
</feature>
<proteinExistence type="predicted"/>
<dbReference type="PANTHER" id="PTHR34580:SF1">
    <property type="entry name" value="PROTEIN PAFC"/>
    <property type="match status" value="1"/>
</dbReference>
<keyword evidence="5" id="KW-1185">Reference proteome</keyword>
<dbReference type="InterPro" id="IPR051534">
    <property type="entry name" value="CBASS_pafABC_assoc_protein"/>
</dbReference>
<reference evidence="4 5" key="1">
    <citation type="submission" date="2019-03" db="EMBL/GenBank/DDBJ databases">
        <authorList>
            <person name="Kim M.K.M."/>
        </authorList>
    </citation>
    <scope>NUCLEOTIDE SEQUENCE [LARGE SCALE GENOMIC DNA]</scope>
    <source>
        <strain evidence="4 5">18JY21-1</strain>
    </source>
</reference>
<name>A0A4R4EE88_9BACL</name>
<feature type="domain" description="WYL" evidence="2">
    <location>
        <begin position="138"/>
        <end position="204"/>
    </location>
</feature>
<dbReference type="InterPro" id="IPR036390">
    <property type="entry name" value="WH_DNA-bd_sf"/>
</dbReference>
<sequence>MRKIDRLMAILLALLQRRETAQSLADKLEVSKRTILRDMESLAEMGVPLFATAGPGGGFQLMEGFQLPPLQLSSREAMTVLFALQALTQLQDSPFNQERWTVIDKITSILPQDVLQQVGPLLNKLTMQVPRRNYKTPYLEALLEITISSKWIKVFYRSANHERWLQLHPIKVYTAHGFWYCEAYSITHQEERLFRIDRMEQLEVIDSPMVDAHLTSKKISSPNSTLDSCIPIRARLNYKAMLQVEQDEHIGELITAISEDEWEVQFQCRSEDYEWAKQLFFSLGMNAEVIEPTSLRHEIYHQAVELSMRYYNHAFVREDGDV</sequence>
<dbReference type="InterPro" id="IPR028349">
    <property type="entry name" value="PafC-like"/>
</dbReference>
<accession>A0A4R4EE88</accession>
<evidence type="ECO:0000259" key="3">
    <source>
        <dbReference type="Pfam" id="PF25583"/>
    </source>
</evidence>
<comment type="caution">
    <text evidence="4">The sequence shown here is derived from an EMBL/GenBank/DDBJ whole genome shotgun (WGS) entry which is preliminary data.</text>
</comment>
<protein>
    <submittedName>
        <fullName evidence="4">YafY family transcriptional regulator</fullName>
    </submittedName>
</protein>
<dbReference type="SUPFAM" id="SSF46785">
    <property type="entry name" value="Winged helix' DNA-binding domain"/>
    <property type="match status" value="1"/>
</dbReference>
<dbReference type="Gene3D" id="1.10.10.10">
    <property type="entry name" value="Winged helix-like DNA-binding domain superfamily/Winged helix DNA-binding domain"/>
    <property type="match status" value="1"/>
</dbReference>
<evidence type="ECO:0000313" key="5">
    <source>
        <dbReference type="Proteomes" id="UP000295418"/>
    </source>
</evidence>
<dbReference type="EMBL" id="SKFG01000013">
    <property type="protein sequence ID" value="TCZ76335.1"/>
    <property type="molecule type" value="Genomic_DNA"/>
</dbReference>
<dbReference type="InterPro" id="IPR057727">
    <property type="entry name" value="WCX_dom"/>
</dbReference>
<evidence type="ECO:0000259" key="1">
    <source>
        <dbReference type="Pfam" id="PF08279"/>
    </source>
</evidence>
<gene>
    <name evidence="4" type="ORF">E0485_14140</name>
</gene>
<dbReference type="InterPro" id="IPR036050">
    <property type="entry name" value="Regulatory_protein_E2_N"/>
</dbReference>
<evidence type="ECO:0000313" key="4">
    <source>
        <dbReference type="EMBL" id="TCZ76335.1"/>
    </source>
</evidence>
<dbReference type="RefSeq" id="WP_132418702.1">
    <property type="nucleotide sequence ID" value="NZ_SKFG01000013.1"/>
</dbReference>
<dbReference type="PIRSF" id="PIRSF016838">
    <property type="entry name" value="PafC"/>
    <property type="match status" value="1"/>
</dbReference>
<dbReference type="PROSITE" id="PS52050">
    <property type="entry name" value="WYL"/>
    <property type="match status" value="1"/>
</dbReference>
<dbReference type="Pfam" id="PF25583">
    <property type="entry name" value="WCX"/>
    <property type="match status" value="1"/>
</dbReference>
<dbReference type="PANTHER" id="PTHR34580">
    <property type="match status" value="1"/>
</dbReference>
<dbReference type="SUPFAM" id="SSF51332">
    <property type="entry name" value="E2 regulatory, transactivation domain"/>
    <property type="match status" value="1"/>
</dbReference>
<dbReference type="Pfam" id="PF13280">
    <property type="entry name" value="WYL"/>
    <property type="match status" value="1"/>
</dbReference>